<dbReference type="EMBL" id="DAKRPA010000076">
    <property type="protein sequence ID" value="DAZ99823.1"/>
    <property type="molecule type" value="Genomic_DNA"/>
</dbReference>
<evidence type="ECO:0000313" key="5">
    <source>
        <dbReference type="EMBL" id="DAZ99823.1"/>
    </source>
</evidence>
<evidence type="ECO:0000256" key="2">
    <source>
        <dbReference type="ARBA" id="ARBA00022840"/>
    </source>
</evidence>
<dbReference type="PANTHER" id="PTHR23077">
    <property type="entry name" value="AAA-FAMILY ATPASE"/>
    <property type="match status" value="1"/>
</dbReference>
<dbReference type="Proteomes" id="UP001146120">
    <property type="component" value="Unassembled WGS sequence"/>
</dbReference>
<dbReference type="InterPro" id="IPR050168">
    <property type="entry name" value="AAA_ATPase_domain"/>
</dbReference>
<accession>A0AAV2Z2N1</accession>
<protein>
    <recommendedName>
        <fullName evidence="4">AAA+ ATPase domain-containing protein</fullName>
    </recommendedName>
</protein>
<dbReference type="GO" id="GO:0005524">
    <property type="term" value="F:ATP binding"/>
    <property type="evidence" value="ECO:0007669"/>
    <property type="project" value="UniProtKB-KW"/>
</dbReference>
<dbReference type="FunFam" id="3.40.50.300:FF:001025">
    <property type="entry name" value="ATPase family, AAA domain-containing 2B"/>
    <property type="match status" value="1"/>
</dbReference>
<dbReference type="PANTHER" id="PTHR23077:SF117">
    <property type="entry name" value="AAA+ ATPASE DOMAIN-CONTAINING PROTEIN"/>
    <property type="match status" value="1"/>
</dbReference>
<feature type="domain" description="AAA+ ATPase" evidence="4">
    <location>
        <begin position="227"/>
        <end position="355"/>
    </location>
</feature>
<feature type="domain" description="AAA+ ATPase" evidence="4">
    <location>
        <begin position="461"/>
        <end position="611"/>
    </location>
</feature>
<reference evidence="5" key="2">
    <citation type="journal article" date="2023" name="Microbiol Resour">
        <title>Decontamination and Annotation of the Draft Genome Sequence of the Oomycete Lagenidium giganteum ARSEF 373.</title>
        <authorList>
            <person name="Morgan W.R."/>
            <person name="Tartar A."/>
        </authorList>
    </citation>
    <scope>NUCLEOTIDE SEQUENCE</scope>
    <source>
        <strain evidence="5">ARSEF 373</strain>
    </source>
</reference>
<evidence type="ECO:0000259" key="4">
    <source>
        <dbReference type="SMART" id="SM00382"/>
    </source>
</evidence>
<dbReference type="InterPro" id="IPR003959">
    <property type="entry name" value="ATPase_AAA_core"/>
</dbReference>
<dbReference type="Gene3D" id="1.10.8.60">
    <property type="match status" value="1"/>
</dbReference>
<keyword evidence="3" id="KW-0175">Coiled coil</keyword>
<dbReference type="AlphaFoldDB" id="A0AAV2Z2N1"/>
<sequence>MATLTLRVHATDGTISSTARVSPRTSTALRVPWNGYVALHVGGHAPRVFRLAVDADVADEQVWLDHWAPLDQPQLPTHALVSVTVQPLPSHRVRVVQYLELVPVDANQPRVSTPYAKHLLKSRILEVADGGVVALQHQGLNYGTWRYSLYARGAVQSATQQKPMVNAAIVNEHTIVLVLPSSRGVVRRAGSTQHARTYLPIGKHGMHFRELLAMAFHPPEAAQSRREAETMLLTGPSGAGKSTLVQLAAKGLNASVLTLDASMLASPHVKMEQFFTIALRIQPSLLLIEDLELIFPRVLDETKYKMVCTLSACLEQTERMTGLNFAVVGTVTTIDALNERVRQLFAEEVALETPEKSWTIDLLKSLLPPNGQRPSHIASICRQIAVRASITDAPLAELSETDLVEFAQEIPKEGTRAFASSVPNVTWDDIGGLDDLKQSLKEMVVWPLERPEVFSRMGILPPQGMLLHGPPGTGKTMLAKAAAKASGCNFLNLSASDLMKAEFGESEKAITRAFDTARALSPCMIFIDEFQSLFGDRTTAGATASRMISQLLMEMDSQKDVHRDRATPLASDNATTARVFVLAATNCLSAIDPAFMQPGRFENILFVGLPNSDERRAILSIQQTKMPWDTDVNLDNLVTATAGANAASLVAVCQAAAIRAMQRIPVTAPANAQKVTMVDFEHALSRFDFDPGQPTPE</sequence>
<dbReference type="InterPro" id="IPR003593">
    <property type="entry name" value="AAA+_ATPase"/>
</dbReference>
<evidence type="ECO:0000313" key="6">
    <source>
        <dbReference type="Proteomes" id="UP001146120"/>
    </source>
</evidence>
<dbReference type="GO" id="GO:0016887">
    <property type="term" value="F:ATP hydrolysis activity"/>
    <property type="evidence" value="ECO:0007669"/>
    <property type="project" value="InterPro"/>
</dbReference>
<evidence type="ECO:0000256" key="3">
    <source>
        <dbReference type="ARBA" id="ARBA00023054"/>
    </source>
</evidence>
<keyword evidence="6" id="KW-1185">Reference proteome</keyword>
<dbReference type="Pfam" id="PF00004">
    <property type="entry name" value="AAA"/>
    <property type="match status" value="2"/>
</dbReference>
<dbReference type="Pfam" id="PF17862">
    <property type="entry name" value="AAA_lid_3"/>
    <property type="match status" value="1"/>
</dbReference>
<proteinExistence type="predicted"/>
<organism evidence="5 6">
    <name type="scientific">Lagenidium giganteum</name>
    <dbReference type="NCBI Taxonomy" id="4803"/>
    <lineage>
        <taxon>Eukaryota</taxon>
        <taxon>Sar</taxon>
        <taxon>Stramenopiles</taxon>
        <taxon>Oomycota</taxon>
        <taxon>Peronosporomycetes</taxon>
        <taxon>Pythiales</taxon>
        <taxon>Pythiaceae</taxon>
    </lineage>
</organism>
<evidence type="ECO:0000256" key="1">
    <source>
        <dbReference type="ARBA" id="ARBA00022741"/>
    </source>
</evidence>
<name>A0AAV2Z2N1_9STRA</name>
<reference evidence="5" key="1">
    <citation type="submission" date="2022-11" db="EMBL/GenBank/DDBJ databases">
        <authorList>
            <person name="Morgan W.R."/>
            <person name="Tartar A."/>
        </authorList>
    </citation>
    <scope>NUCLEOTIDE SEQUENCE</scope>
    <source>
        <strain evidence="5">ARSEF 373</strain>
    </source>
</reference>
<keyword evidence="2" id="KW-0067">ATP-binding</keyword>
<dbReference type="InterPro" id="IPR041569">
    <property type="entry name" value="AAA_lid_3"/>
</dbReference>
<dbReference type="Gene3D" id="3.40.50.300">
    <property type="entry name" value="P-loop containing nucleotide triphosphate hydrolases"/>
    <property type="match status" value="2"/>
</dbReference>
<gene>
    <name evidence="5" type="ORF">N0F65_001332</name>
</gene>
<dbReference type="SMART" id="SM00382">
    <property type="entry name" value="AAA"/>
    <property type="match status" value="2"/>
</dbReference>
<dbReference type="InterPro" id="IPR027417">
    <property type="entry name" value="P-loop_NTPase"/>
</dbReference>
<keyword evidence="1" id="KW-0547">Nucleotide-binding</keyword>
<dbReference type="SUPFAM" id="SSF52540">
    <property type="entry name" value="P-loop containing nucleoside triphosphate hydrolases"/>
    <property type="match status" value="2"/>
</dbReference>
<comment type="caution">
    <text evidence="5">The sequence shown here is derived from an EMBL/GenBank/DDBJ whole genome shotgun (WGS) entry which is preliminary data.</text>
</comment>